<dbReference type="KEGG" id="tje:TJEJU_0524"/>
<gene>
    <name evidence="1" type="ORF">TJEJU_0524</name>
</gene>
<dbReference type="RefSeq" id="WP_095069168.1">
    <property type="nucleotide sequence ID" value="NZ_LT899436.1"/>
</dbReference>
<evidence type="ECO:0000313" key="2">
    <source>
        <dbReference type="Proteomes" id="UP000215214"/>
    </source>
</evidence>
<dbReference type="Proteomes" id="UP000215214">
    <property type="component" value="Chromosome TJEJU"/>
</dbReference>
<sequence length="224" mass="25536">MIDLKDYLSSLVVGINQARMMADLESARIAEIYAKDNLLKTFSIPRFRTPDIELNIPVAIGNLESEPVKDYQPIDNVQFNSATYNVFKDFSKTSSFDRKTSTILRSAIAKETDSLEKRIKADDTQKEAAMESLSKNLAELYLSRVDDNIEIESLQQKIKTELTPRIQKKQLAQHQTKVIVQANELREIKPENIIQIKMKLSEDGMEWHSTANDDGSTNMKLLPE</sequence>
<accession>A0A238U587</accession>
<proteinExistence type="predicted"/>
<keyword evidence="2" id="KW-1185">Reference proteome</keyword>
<dbReference type="OrthoDB" id="7067605at2"/>
<dbReference type="EMBL" id="LT899436">
    <property type="protein sequence ID" value="SNR14307.1"/>
    <property type="molecule type" value="Genomic_DNA"/>
</dbReference>
<dbReference type="AlphaFoldDB" id="A0A238U587"/>
<reference evidence="1 2" key="1">
    <citation type="submission" date="2017-07" db="EMBL/GenBank/DDBJ databases">
        <authorList>
            <person name="Sun Z.S."/>
            <person name="Albrecht U."/>
            <person name="Echele G."/>
            <person name="Lee C.C."/>
        </authorList>
    </citation>
    <scope>NUCLEOTIDE SEQUENCE [LARGE SCALE GENOMIC DNA]</scope>
    <source>
        <strain evidence="2">type strain: KCTC 22618</strain>
    </source>
</reference>
<evidence type="ECO:0000313" key="1">
    <source>
        <dbReference type="EMBL" id="SNR14307.1"/>
    </source>
</evidence>
<organism evidence="1 2">
    <name type="scientific">Tenacibaculum jejuense</name>
    <dbReference type="NCBI Taxonomy" id="584609"/>
    <lineage>
        <taxon>Bacteria</taxon>
        <taxon>Pseudomonadati</taxon>
        <taxon>Bacteroidota</taxon>
        <taxon>Flavobacteriia</taxon>
        <taxon>Flavobacteriales</taxon>
        <taxon>Flavobacteriaceae</taxon>
        <taxon>Tenacibaculum</taxon>
    </lineage>
</organism>
<protein>
    <submittedName>
        <fullName evidence="1">Amidase</fullName>
    </submittedName>
</protein>
<name>A0A238U587_9FLAO</name>